<reference evidence="1 2" key="1">
    <citation type="submission" date="2018-11" db="EMBL/GenBank/DDBJ databases">
        <title>Complete genome sequence of Paenibacillus baekrokdamisoli strain KCTC 33723.</title>
        <authorList>
            <person name="Kang S.W."/>
            <person name="Lee K.C."/>
            <person name="Kim K.K."/>
            <person name="Kim J.S."/>
            <person name="Kim D.S."/>
            <person name="Ko S.H."/>
            <person name="Yang S.H."/>
            <person name="Lee J.S."/>
        </authorList>
    </citation>
    <scope>NUCLEOTIDE SEQUENCE [LARGE SCALE GENOMIC DNA]</scope>
    <source>
        <strain evidence="1 2">KCTC 33723</strain>
    </source>
</reference>
<evidence type="ECO:0000313" key="2">
    <source>
        <dbReference type="Proteomes" id="UP000275368"/>
    </source>
</evidence>
<dbReference type="OrthoDB" id="1912370at2"/>
<dbReference type="InterPro" id="IPR025372">
    <property type="entry name" value="DUF4362"/>
</dbReference>
<keyword evidence="2" id="KW-1185">Reference proteome</keyword>
<gene>
    <name evidence="1" type="ORF">Back11_20070</name>
</gene>
<dbReference type="KEGG" id="pbk:Back11_20070"/>
<name>A0A3G9IQV6_9BACL</name>
<dbReference type="RefSeq" id="WP_125655906.1">
    <property type="nucleotide sequence ID" value="NZ_AP019308.1"/>
</dbReference>
<dbReference type="AlphaFoldDB" id="A0A3G9IQV6"/>
<evidence type="ECO:0000313" key="1">
    <source>
        <dbReference type="EMBL" id="BBH20662.1"/>
    </source>
</evidence>
<accession>A0A3G9IQV6</accession>
<dbReference type="EMBL" id="AP019308">
    <property type="protein sequence ID" value="BBH20662.1"/>
    <property type="molecule type" value="Genomic_DNA"/>
</dbReference>
<sequence length="282" mass="32177">MKQQLILKWMMVLPMFLFIISCESQKGTNVTGTNEAVDKELTLNKQGNVIARHNQIENLQTLDRFQNLTVDRKPATIRIVHYTIEGDPIYYDLTSNTDHITFINDNSEDAFGSPNIQTSTCDQLSRTETKTNIKYDLSGCTGSYSDRFTVMDVDYDVSRQDYFEFVLKYGVDLKNEIDTNGQSLTIDLGNDQMMNVSDFRLTSAMKQEAYKQMVLANYLGEKKLSNVCKKSPYVSYSLEVRINSGKRDFSWAACDTSEDGLVMTKLAENIIQMVKLSPEYPK</sequence>
<dbReference type="Proteomes" id="UP000275368">
    <property type="component" value="Chromosome"/>
</dbReference>
<dbReference type="PROSITE" id="PS51257">
    <property type="entry name" value="PROKAR_LIPOPROTEIN"/>
    <property type="match status" value="1"/>
</dbReference>
<proteinExistence type="predicted"/>
<protein>
    <submittedName>
        <fullName evidence="1">Uncharacterized protein</fullName>
    </submittedName>
</protein>
<organism evidence="1 2">
    <name type="scientific">Paenibacillus baekrokdamisoli</name>
    <dbReference type="NCBI Taxonomy" id="1712516"/>
    <lineage>
        <taxon>Bacteria</taxon>
        <taxon>Bacillati</taxon>
        <taxon>Bacillota</taxon>
        <taxon>Bacilli</taxon>
        <taxon>Bacillales</taxon>
        <taxon>Paenibacillaceae</taxon>
        <taxon>Paenibacillus</taxon>
    </lineage>
</organism>
<dbReference type="Pfam" id="PF14275">
    <property type="entry name" value="DUF4362"/>
    <property type="match status" value="1"/>
</dbReference>